<evidence type="ECO:0000313" key="2">
    <source>
        <dbReference type="Proteomes" id="UP000608955"/>
    </source>
</evidence>
<reference evidence="1" key="2">
    <citation type="submission" date="2020-09" db="EMBL/GenBank/DDBJ databases">
        <authorList>
            <person name="Sun Q."/>
            <person name="Ohkuma M."/>
        </authorList>
    </citation>
    <scope>NUCLEOTIDE SEQUENCE</scope>
    <source>
        <strain evidence="1">JCM 4654</strain>
    </source>
</reference>
<reference evidence="1" key="1">
    <citation type="journal article" date="2014" name="Int. J. Syst. Evol. Microbiol.">
        <title>Complete genome sequence of Corynebacterium casei LMG S-19264T (=DSM 44701T), isolated from a smear-ripened cheese.</title>
        <authorList>
            <consortium name="US DOE Joint Genome Institute (JGI-PGF)"/>
            <person name="Walter F."/>
            <person name="Albersmeier A."/>
            <person name="Kalinowski J."/>
            <person name="Ruckert C."/>
        </authorList>
    </citation>
    <scope>NUCLEOTIDE SEQUENCE</scope>
    <source>
        <strain evidence="1">JCM 4654</strain>
    </source>
</reference>
<comment type="caution">
    <text evidence="1">The sequence shown here is derived from an EMBL/GenBank/DDBJ whole genome shotgun (WGS) entry which is preliminary data.</text>
</comment>
<evidence type="ECO:0000313" key="1">
    <source>
        <dbReference type="EMBL" id="GHD92818.1"/>
    </source>
</evidence>
<dbReference type="EMBL" id="BMVF01000013">
    <property type="protein sequence ID" value="GHD92818.1"/>
    <property type="molecule type" value="Genomic_DNA"/>
</dbReference>
<protein>
    <recommendedName>
        <fullName evidence="3">Glyoxalase-like domain-containing protein</fullName>
    </recommendedName>
</protein>
<gene>
    <name evidence="1" type="ORF">GCM10010508_47160</name>
</gene>
<dbReference type="Gene3D" id="3.10.180.10">
    <property type="entry name" value="2,3-Dihydroxybiphenyl 1,2-Dioxygenase, domain 1"/>
    <property type="match status" value="1"/>
</dbReference>
<dbReference type="AlphaFoldDB" id="A0A918Y7R6"/>
<dbReference type="InterPro" id="IPR029068">
    <property type="entry name" value="Glyas_Bleomycin-R_OHBP_Dase"/>
</dbReference>
<dbReference type="SUPFAM" id="SSF54593">
    <property type="entry name" value="Glyoxalase/Bleomycin resistance protein/Dihydroxybiphenyl dioxygenase"/>
    <property type="match status" value="1"/>
</dbReference>
<dbReference type="Proteomes" id="UP000608955">
    <property type="component" value="Unassembled WGS sequence"/>
</dbReference>
<proteinExistence type="predicted"/>
<sequence length="92" mass="9758">MAMEHGTTRSSTGTNVVYTGSVVARIESGAVDTAPDRSVRPHWQVHFVVADVSGCARAAREHGGDVLAECEHEAALRDPDGALFVVSSSRDH</sequence>
<evidence type="ECO:0008006" key="3">
    <source>
        <dbReference type="Google" id="ProtNLM"/>
    </source>
</evidence>
<name>A0A918Y7R6_9ACTN</name>
<keyword evidence="2" id="KW-1185">Reference proteome</keyword>
<accession>A0A918Y7R6</accession>
<organism evidence="1 2">
    <name type="scientific">Streptomyces naganishii JCM 4654</name>
    <dbReference type="NCBI Taxonomy" id="1306179"/>
    <lineage>
        <taxon>Bacteria</taxon>
        <taxon>Bacillati</taxon>
        <taxon>Actinomycetota</taxon>
        <taxon>Actinomycetes</taxon>
        <taxon>Kitasatosporales</taxon>
        <taxon>Streptomycetaceae</taxon>
        <taxon>Streptomyces</taxon>
    </lineage>
</organism>